<dbReference type="AlphaFoldDB" id="A0A497JF24"/>
<proteinExistence type="predicted"/>
<dbReference type="GO" id="GO:0003824">
    <property type="term" value="F:catalytic activity"/>
    <property type="evidence" value="ECO:0007669"/>
    <property type="project" value="InterPro"/>
</dbReference>
<keyword evidence="1" id="KW-0949">S-adenosyl-L-methionine</keyword>
<dbReference type="SFLD" id="SFLDS00029">
    <property type="entry name" value="Radical_SAM"/>
    <property type="match status" value="1"/>
</dbReference>
<dbReference type="Gene3D" id="3.20.20.70">
    <property type="entry name" value="Aldolase class I"/>
    <property type="match status" value="1"/>
</dbReference>
<feature type="domain" description="Radical SAM core" evidence="5">
    <location>
        <begin position="4"/>
        <end position="106"/>
    </location>
</feature>
<name>A0A497JF24_9ARCH</name>
<feature type="non-terminal residue" evidence="6">
    <location>
        <position position="110"/>
    </location>
</feature>
<evidence type="ECO:0000313" key="6">
    <source>
        <dbReference type="EMBL" id="RLG68898.1"/>
    </source>
</evidence>
<keyword evidence="3" id="KW-0408">Iron</keyword>
<dbReference type="InterPro" id="IPR058240">
    <property type="entry name" value="rSAM_sf"/>
</dbReference>
<comment type="caution">
    <text evidence="6">The sequence shown here is derived from an EMBL/GenBank/DDBJ whole genome shotgun (WGS) entry which is preliminary data.</text>
</comment>
<evidence type="ECO:0000256" key="1">
    <source>
        <dbReference type="ARBA" id="ARBA00022691"/>
    </source>
</evidence>
<dbReference type="EMBL" id="QMWO01000112">
    <property type="protein sequence ID" value="RLG68898.1"/>
    <property type="molecule type" value="Genomic_DNA"/>
</dbReference>
<dbReference type="Proteomes" id="UP000277633">
    <property type="component" value="Unassembled WGS sequence"/>
</dbReference>
<dbReference type="InterPro" id="IPR050377">
    <property type="entry name" value="Radical_SAM_PqqE_MftC-like"/>
</dbReference>
<dbReference type="PANTHER" id="PTHR11228:SF34">
    <property type="entry name" value="TUNGSTEN-CONTAINING ALDEHYDE FERREDOXIN OXIDOREDUCTASE COFACTOR MODIFYING PROTEIN"/>
    <property type="match status" value="1"/>
</dbReference>
<reference evidence="6 7" key="1">
    <citation type="submission" date="2018-06" db="EMBL/GenBank/DDBJ databases">
        <title>Extensive metabolic versatility and redundancy in microbially diverse, dynamic hydrothermal sediments.</title>
        <authorList>
            <person name="Dombrowski N."/>
            <person name="Teske A."/>
            <person name="Baker B.J."/>
        </authorList>
    </citation>
    <scope>NUCLEOTIDE SEQUENCE [LARGE SCALE GENOMIC DNA]</scope>
    <source>
        <strain evidence="6">B9_G13</strain>
    </source>
</reference>
<dbReference type="InterPro" id="IPR013785">
    <property type="entry name" value="Aldolase_TIM"/>
</dbReference>
<dbReference type="InterPro" id="IPR007197">
    <property type="entry name" value="rSAM"/>
</dbReference>
<dbReference type="SUPFAM" id="SSF102114">
    <property type="entry name" value="Radical SAM enzymes"/>
    <property type="match status" value="1"/>
</dbReference>
<dbReference type="CDD" id="cd01335">
    <property type="entry name" value="Radical_SAM"/>
    <property type="match status" value="1"/>
</dbReference>
<evidence type="ECO:0000256" key="2">
    <source>
        <dbReference type="ARBA" id="ARBA00022723"/>
    </source>
</evidence>
<sequence>MEWPLTFKCNNNCISCILDTRQMKNLGNPFMEQIKNVIDKVPEKEVLCFTGGEPTLREEFFEILKYAREKHPEKFLFVVSNGRRFASEEFTKKLADLNLGNFRLGIALYS</sequence>
<dbReference type="GO" id="GO:0051536">
    <property type="term" value="F:iron-sulfur cluster binding"/>
    <property type="evidence" value="ECO:0007669"/>
    <property type="project" value="UniProtKB-KW"/>
</dbReference>
<keyword evidence="4" id="KW-0411">Iron-sulfur</keyword>
<dbReference type="PANTHER" id="PTHR11228">
    <property type="entry name" value="RADICAL SAM DOMAIN PROTEIN"/>
    <property type="match status" value="1"/>
</dbReference>
<evidence type="ECO:0000259" key="5">
    <source>
        <dbReference type="Pfam" id="PF04055"/>
    </source>
</evidence>
<accession>A0A497JF24</accession>
<evidence type="ECO:0000256" key="3">
    <source>
        <dbReference type="ARBA" id="ARBA00023004"/>
    </source>
</evidence>
<organism evidence="6 7">
    <name type="scientific">Candidatus Iainarchaeum sp</name>
    <dbReference type="NCBI Taxonomy" id="3101447"/>
    <lineage>
        <taxon>Archaea</taxon>
        <taxon>Candidatus Iainarchaeota</taxon>
        <taxon>Candidatus Iainarchaeia</taxon>
        <taxon>Candidatus Iainarchaeales</taxon>
        <taxon>Candidatus Iainarchaeaceae</taxon>
        <taxon>Candidatus Iainarchaeum</taxon>
    </lineage>
</organism>
<evidence type="ECO:0000313" key="7">
    <source>
        <dbReference type="Proteomes" id="UP000277633"/>
    </source>
</evidence>
<gene>
    <name evidence="6" type="ORF">DRO07_02955</name>
</gene>
<dbReference type="Pfam" id="PF04055">
    <property type="entry name" value="Radical_SAM"/>
    <property type="match status" value="1"/>
</dbReference>
<keyword evidence="2" id="KW-0479">Metal-binding</keyword>
<dbReference type="GO" id="GO:0046872">
    <property type="term" value="F:metal ion binding"/>
    <property type="evidence" value="ECO:0007669"/>
    <property type="project" value="UniProtKB-KW"/>
</dbReference>
<protein>
    <recommendedName>
        <fullName evidence="5">Radical SAM core domain-containing protein</fullName>
    </recommendedName>
</protein>
<evidence type="ECO:0000256" key="4">
    <source>
        <dbReference type="ARBA" id="ARBA00023014"/>
    </source>
</evidence>